<dbReference type="EMBL" id="FQTV01000026">
    <property type="protein sequence ID" value="SHG14009.1"/>
    <property type="molecule type" value="Genomic_DNA"/>
</dbReference>
<accession>A0A1M5HDE1</accession>
<proteinExistence type="predicted"/>
<evidence type="ECO:0008006" key="3">
    <source>
        <dbReference type="Google" id="ProtNLM"/>
    </source>
</evidence>
<evidence type="ECO:0000313" key="2">
    <source>
        <dbReference type="Proteomes" id="UP000184509"/>
    </source>
</evidence>
<dbReference type="PROSITE" id="PS51257">
    <property type="entry name" value="PROKAR_LIPOPROTEIN"/>
    <property type="match status" value="1"/>
</dbReference>
<sequence length="394" mass="44962">MDIKYVMLLAAGMLLTFSSCEQKKKSANVVVEAVSDSDSIQKADGPKLESNEELNDAARFVAGMPIENKKSKLYELTQTEEWKKHSKNMDQIWNSFLQSAPKVMAFSQNELGTINSEYKTIFYPFGGPDYLFPNTFFPDMDTYFLIGLERAGNPIKVKHPSIATYRLYQNAVSDILNLSFFRTIDMKQELSNDTIDGVVPIISMLMARSDREIVSIEHKRINDEGEIVGTEEDGSPVNNQSKLVEFKFFKSGTNKLQTLYFLSTDLSNGGFPENKQLMAYVDKLDKATTACFIKSASYLMHMTYFSKIREAILSHVSAIMQDDSGIPWCYYDQSKWDIQLYGSFSKPISMFGKYPQPDLREAYMTMNPKPINFRMGYARQSNLQLSILKKQNEE</sequence>
<protein>
    <recommendedName>
        <fullName evidence="3">Lipoprotein</fullName>
    </recommendedName>
</protein>
<organism evidence="1 2">
    <name type="scientific">Bacteroides luti</name>
    <dbReference type="NCBI Taxonomy" id="1297750"/>
    <lineage>
        <taxon>Bacteria</taxon>
        <taxon>Pseudomonadati</taxon>
        <taxon>Bacteroidota</taxon>
        <taxon>Bacteroidia</taxon>
        <taxon>Bacteroidales</taxon>
        <taxon>Bacteroidaceae</taxon>
        <taxon>Bacteroides</taxon>
    </lineage>
</organism>
<dbReference type="Proteomes" id="UP000184509">
    <property type="component" value="Unassembled WGS sequence"/>
</dbReference>
<reference evidence="1 2" key="1">
    <citation type="submission" date="2016-11" db="EMBL/GenBank/DDBJ databases">
        <authorList>
            <person name="Jaros S."/>
            <person name="Januszkiewicz K."/>
            <person name="Wedrychowicz H."/>
        </authorList>
    </citation>
    <scope>NUCLEOTIDE SEQUENCE [LARGE SCALE GENOMIC DNA]</scope>
    <source>
        <strain evidence="1 2">DSM 26991</strain>
    </source>
</reference>
<dbReference type="OrthoDB" id="977906at2"/>
<keyword evidence="2" id="KW-1185">Reference proteome</keyword>
<name>A0A1M5HDE1_9BACE</name>
<dbReference type="STRING" id="1297750.SAMN05444405_12618"/>
<gene>
    <name evidence="1" type="ORF">SAMN05444405_12618</name>
</gene>
<evidence type="ECO:0000313" key="1">
    <source>
        <dbReference type="EMBL" id="SHG14009.1"/>
    </source>
</evidence>
<dbReference type="AlphaFoldDB" id="A0A1M5HDE1"/>
<dbReference type="RefSeq" id="WP_073404224.1">
    <property type="nucleotide sequence ID" value="NZ_FQTV01000026.1"/>
</dbReference>